<dbReference type="AlphaFoldDB" id="A0A8X6TEH3"/>
<organism evidence="1 2">
    <name type="scientific">Nephila pilipes</name>
    <name type="common">Giant wood spider</name>
    <name type="synonym">Nephila maculata</name>
    <dbReference type="NCBI Taxonomy" id="299642"/>
    <lineage>
        <taxon>Eukaryota</taxon>
        <taxon>Metazoa</taxon>
        <taxon>Ecdysozoa</taxon>
        <taxon>Arthropoda</taxon>
        <taxon>Chelicerata</taxon>
        <taxon>Arachnida</taxon>
        <taxon>Araneae</taxon>
        <taxon>Araneomorphae</taxon>
        <taxon>Entelegynae</taxon>
        <taxon>Araneoidea</taxon>
        <taxon>Nephilidae</taxon>
        <taxon>Nephila</taxon>
    </lineage>
</organism>
<sequence length="129" mass="14590">MFTFVYGIMKELKVILYYHLYLWYSDTRSYRKMYKILLLIFIGIAVSDAAECTKDTCAVVLCQVAECKKDEIFVEKGGYCGCCDACRKIIKEGESCPVEEKGVPPTSQCEKGTTCMKVGKKRICVSDCD</sequence>
<protein>
    <submittedName>
        <fullName evidence="1">Uncharacterized protein</fullName>
    </submittedName>
</protein>
<accession>A0A8X6TEH3</accession>
<dbReference type="OrthoDB" id="7648178at2759"/>
<dbReference type="Proteomes" id="UP000887013">
    <property type="component" value="Unassembled WGS sequence"/>
</dbReference>
<evidence type="ECO:0000313" key="2">
    <source>
        <dbReference type="Proteomes" id="UP000887013"/>
    </source>
</evidence>
<proteinExistence type="predicted"/>
<dbReference type="EMBL" id="BMAW01055204">
    <property type="protein sequence ID" value="GFS99693.1"/>
    <property type="molecule type" value="Genomic_DNA"/>
</dbReference>
<keyword evidence="2" id="KW-1185">Reference proteome</keyword>
<reference evidence="1" key="1">
    <citation type="submission" date="2020-08" db="EMBL/GenBank/DDBJ databases">
        <title>Multicomponent nature underlies the extraordinary mechanical properties of spider dragline silk.</title>
        <authorList>
            <person name="Kono N."/>
            <person name="Nakamura H."/>
            <person name="Mori M."/>
            <person name="Yoshida Y."/>
            <person name="Ohtoshi R."/>
            <person name="Malay A.D."/>
            <person name="Moran D.A.P."/>
            <person name="Tomita M."/>
            <person name="Numata K."/>
            <person name="Arakawa K."/>
        </authorList>
    </citation>
    <scope>NUCLEOTIDE SEQUENCE</scope>
</reference>
<comment type="caution">
    <text evidence="1">The sequence shown here is derived from an EMBL/GenBank/DDBJ whole genome shotgun (WGS) entry which is preliminary data.</text>
</comment>
<gene>
    <name evidence="1" type="primary">NCL1_48740</name>
    <name evidence="1" type="ORF">NPIL_672701</name>
</gene>
<evidence type="ECO:0000313" key="1">
    <source>
        <dbReference type="EMBL" id="GFS99693.1"/>
    </source>
</evidence>
<name>A0A8X6TEH3_NEPPI</name>